<accession>A0A1Y5S9D4</accession>
<dbReference type="AlphaFoldDB" id="A0A1Y5S9D4"/>
<sequence length="126" mass="13326">MLISAVFTTLANAVGLLLAWLLLPNFSIDFISFVIVVLLFTAITVVAGPLLTKMSLKNLPALQGGVALVTVFVGLVITNLILPGLTIGGISNLLAATLLVWLGSLIAAIVLPMYLFKETLEKHKAK</sequence>
<dbReference type="Proteomes" id="UP000193409">
    <property type="component" value="Unassembled WGS sequence"/>
</dbReference>
<reference evidence="2 3" key="1">
    <citation type="submission" date="2017-03" db="EMBL/GenBank/DDBJ databases">
        <authorList>
            <person name="Afonso C.L."/>
            <person name="Miller P.J."/>
            <person name="Scott M.A."/>
            <person name="Spackman E."/>
            <person name="Goraichik I."/>
            <person name="Dimitrov K.M."/>
            <person name="Suarez D.L."/>
            <person name="Swayne D.E."/>
        </authorList>
    </citation>
    <scope>NUCLEOTIDE SEQUENCE [LARGE SCALE GENOMIC DNA]</scope>
    <source>
        <strain evidence="2 3">CECT 7680</strain>
    </source>
</reference>
<feature type="transmembrane region" description="Helical" evidence="1">
    <location>
        <begin position="64"/>
        <end position="87"/>
    </location>
</feature>
<keyword evidence="1" id="KW-1133">Transmembrane helix</keyword>
<evidence type="ECO:0008006" key="4">
    <source>
        <dbReference type="Google" id="ProtNLM"/>
    </source>
</evidence>
<feature type="transmembrane region" description="Helical" evidence="1">
    <location>
        <begin position="93"/>
        <end position="116"/>
    </location>
</feature>
<evidence type="ECO:0000313" key="2">
    <source>
        <dbReference type="EMBL" id="SLN34766.1"/>
    </source>
</evidence>
<keyword evidence="3" id="KW-1185">Reference proteome</keyword>
<gene>
    <name evidence="2" type="ORF">PSA7680_01635</name>
</gene>
<dbReference type="EMBL" id="FWFQ01000009">
    <property type="protein sequence ID" value="SLN34766.1"/>
    <property type="molecule type" value="Genomic_DNA"/>
</dbReference>
<feature type="transmembrane region" description="Helical" evidence="1">
    <location>
        <begin position="31"/>
        <end position="52"/>
    </location>
</feature>
<name>A0A1Y5S9D4_9RHOB</name>
<proteinExistence type="predicted"/>
<evidence type="ECO:0000256" key="1">
    <source>
        <dbReference type="SAM" id="Phobius"/>
    </source>
</evidence>
<evidence type="ECO:0000313" key="3">
    <source>
        <dbReference type="Proteomes" id="UP000193409"/>
    </source>
</evidence>
<protein>
    <recommendedName>
        <fullName evidence="4">4 TMS phage holin, superfamily IV</fullName>
    </recommendedName>
</protein>
<keyword evidence="1" id="KW-0812">Transmembrane</keyword>
<organism evidence="2 3">
    <name type="scientific">Pseudoruegeria aquimaris</name>
    <dbReference type="NCBI Taxonomy" id="393663"/>
    <lineage>
        <taxon>Bacteria</taxon>
        <taxon>Pseudomonadati</taxon>
        <taxon>Pseudomonadota</taxon>
        <taxon>Alphaproteobacteria</taxon>
        <taxon>Rhodobacterales</taxon>
        <taxon>Roseobacteraceae</taxon>
        <taxon>Pseudoruegeria</taxon>
    </lineage>
</organism>
<keyword evidence="1" id="KW-0472">Membrane</keyword>